<proteinExistence type="predicted"/>
<sequence>MIGIPPPYKVFSTIFVPDLARPKTTIITCIDAACHKEKHLEWIGTPGGRTVRLKATGILDR</sequence>
<reference evidence="1 2" key="1">
    <citation type="journal article" date="2015" name="Microbiome">
        <title>Genomic resolution of linkages in carbon, nitrogen, and sulfur cycling among widespread estuary sediment bacteria.</title>
        <authorList>
            <person name="Baker B.J."/>
            <person name="Lazar C.S."/>
            <person name="Teske A.P."/>
            <person name="Dick G.J."/>
        </authorList>
    </citation>
    <scope>NUCLEOTIDE SEQUENCE [LARGE SCALE GENOMIC DNA]</scope>
    <source>
        <strain evidence="1">DG_54_3</strain>
    </source>
</reference>
<dbReference type="EMBL" id="LIZX01000060">
    <property type="protein sequence ID" value="KPJ67945.1"/>
    <property type="molecule type" value="Genomic_DNA"/>
</dbReference>
<evidence type="ECO:0000313" key="2">
    <source>
        <dbReference type="Proteomes" id="UP000051861"/>
    </source>
</evidence>
<evidence type="ECO:0000313" key="1">
    <source>
        <dbReference type="EMBL" id="KPJ67945.1"/>
    </source>
</evidence>
<name>A0A0S7Y101_UNCSA</name>
<dbReference type="Proteomes" id="UP000051861">
    <property type="component" value="Unassembled WGS sequence"/>
</dbReference>
<protein>
    <submittedName>
        <fullName evidence="1">Uncharacterized protein</fullName>
    </submittedName>
</protein>
<dbReference type="AlphaFoldDB" id="A0A0S7Y101"/>
<accession>A0A0S7Y101</accession>
<organism evidence="1 2">
    <name type="scientific">candidate division WOR-1 bacterium DG_54_3</name>
    <dbReference type="NCBI Taxonomy" id="1703775"/>
    <lineage>
        <taxon>Bacteria</taxon>
        <taxon>Bacillati</taxon>
        <taxon>Saganbacteria</taxon>
    </lineage>
</organism>
<comment type="caution">
    <text evidence="1">The sequence shown here is derived from an EMBL/GenBank/DDBJ whole genome shotgun (WGS) entry which is preliminary data.</text>
</comment>
<gene>
    <name evidence="1" type="ORF">AMJ44_07080</name>
</gene>